<dbReference type="AlphaFoldDB" id="A0AAE0T852"/>
<proteinExistence type="predicted"/>
<organism evidence="2 3">
    <name type="scientific">Potamilus streckersoni</name>
    <dbReference type="NCBI Taxonomy" id="2493646"/>
    <lineage>
        <taxon>Eukaryota</taxon>
        <taxon>Metazoa</taxon>
        <taxon>Spiralia</taxon>
        <taxon>Lophotrochozoa</taxon>
        <taxon>Mollusca</taxon>
        <taxon>Bivalvia</taxon>
        <taxon>Autobranchia</taxon>
        <taxon>Heteroconchia</taxon>
        <taxon>Palaeoheterodonta</taxon>
        <taxon>Unionida</taxon>
        <taxon>Unionoidea</taxon>
        <taxon>Unionidae</taxon>
        <taxon>Ambleminae</taxon>
        <taxon>Lampsilini</taxon>
        <taxon>Potamilus</taxon>
    </lineage>
</organism>
<gene>
    <name evidence="2" type="ORF">CHS0354_007508</name>
</gene>
<dbReference type="Proteomes" id="UP001195483">
    <property type="component" value="Unassembled WGS sequence"/>
</dbReference>
<evidence type="ECO:0000313" key="2">
    <source>
        <dbReference type="EMBL" id="KAK3605426.1"/>
    </source>
</evidence>
<dbReference type="EMBL" id="JAEAOA010000514">
    <property type="protein sequence ID" value="KAK3605426.1"/>
    <property type="molecule type" value="Genomic_DNA"/>
</dbReference>
<reference evidence="2" key="3">
    <citation type="submission" date="2023-05" db="EMBL/GenBank/DDBJ databases">
        <authorList>
            <person name="Smith C.H."/>
        </authorList>
    </citation>
    <scope>NUCLEOTIDE SEQUENCE</scope>
    <source>
        <strain evidence="2">CHS0354</strain>
        <tissue evidence="2">Mantle</tissue>
    </source>
</reference>
<reference evidence="2" key="2">
    <citation type="journal article" date="2021" name="Genome Biol. Evol.">
        <title>Developing a high-quality reference genome for a parasitic bivalve with doubly uniparental inheritance (Bivalvia: Unionida).</title>
        <authorList>
            <person name="Smith C.H."/>
        </authorList>
    </citation>
    <scope>NUCLEOTIDE SEQUENCE</scope>
    <source>
        <strain evidence="2">CHS0354</strain>
        <tissue evidence="2">Mantle</tissue>
    </source>
</reference>
<feature type="region of interest" description="Disordered" evidence="1">
    <location>
        <begin position="107"/>
        <end position="143"/>
    </location>
</feature>
<evidence type="ECO:0000313" key="3">
    <source>
        <dbReference type="Proteomes" id="UP001195483"/>
    </source>
</evidence>
<name>A0AAE0T852_9BIVA</name>
<sequence length="143" mass="16064">MNRVERRHVSILRTIQPEYFSENNGFWLSLKPENYKRIVGPNAWELTMAIRTTAALLGWLESIKKSTMGQKEWVGVWLGRHDTANVKIKPTFNQASATFTPPCAVEKPVSVPTTPKEVNLSPPTNRCTTMKTPSVAEKAPEAL</sequence>
<comment type="caution">
    <text evidence="2">The sequence shown here is derived from an EMBL/GenBank/DDBJ whole genome shotgun (WGS) entry which is preliminary data.</text>
</comment>
<reference evidence="2" key="1">
    <citation type="journal article" date="2021" name="Genome Biol. Evol.">
        <title>A High-Quality Reference Genome for a Parasitic Bivalve with Doubly Uniparental Inheritance (Bivalvia: Unionida).</title>
        <authorList>
            <person name="Smith C.H."/>
        </authorList>
    </citation>
    <scope>NUCLEOTIDE SEQUENCE</scope>
    <source>
        <strain evidence="2">CHS0354</strain>
    </source>
</reference>
<protein>
    <submittedName>
        <fullName evidence="2">Uncharacterized protein</fullName>
    </submittedName>
</protein>
<keyword evidence="3" id="KW-1185">Reference proteome</keyword>
<evidence type="ECO:0000256" key="1">
    <source>
        <dbReference type="SAM" id="MobiDB-lite"/>
    </source>
</evidence>
<accession>A0AAE0T852</accession>
<feature type="compositionally biased region" description="Polar residues" evidence="1">
    <location>
        <begin position="121"/>
        <end position="132"/>
    </location>
</feature>